<reference evidence="1 2" key="1">
    <citation type="journal article" date="2017" name="BMC Genomics">
        <title>Whole-genome assembly of Babesia ovata and comparative genomics between closely related pathogens.</title>
        <authorList>
            <person name="Yamagishi J."/>
            <person name="Asada M."/>
            <person name="Hakimi H."/>
            <person name="Tanaka T.Q."/>
            <person name="Sugimoto C."/>
            <person name="Kawazu S."/>
        </authorList>
    </citation>
    <scope>NUCLEOTIDE SEQUENCE [LARGE SCALE GENOMIC DNA]</scope>
    <source>
        <strain evidence="1 2">Miyake</strain>
    </source>
</reference>
<evidence type="ECO:0000313" key="2">
    <source>
        <dbReference type="Proteomes" id="UP000236319"/>
    </source>
</evidence>
<dbReference type="Proteomes" id="UP000236319">
    <property type="component" value="Unassembled WGS sequence"/>
</dbReference>
<dbReference type="RefSeq" id="XP_028865161.1">
    <property type="nucleotide sequence ID" value="XM_029009328.1"/>
</dbReference>
<proteinExistence type="predicted"/>
<comment type="caution">
    <text evidence="1">The sequence shown here is derived from an EMBL/GenBank/DDBJ whole genome shotgun (WGS) entry which is preliminary data.</text>
</comment>
<protein>
    <submittedName>
        <fullName evidence="1">Uncharacterized protein</fullName>
    </submittedName>
</protein>
<dbReference type="EMBL" id="BDSA01000001">
    <property type="protein sequence ID" value="GBE58918.1"/>
    <property type="molecule type" value="Genomic_DNA"/>
</dbReference>
<organism evidence="1 2">
    <name type="scientific">Babesia ovata</name>
    <dbReference type="NCBI Taxonomy" id="189622"/>
    <lineage>
        <taxon>Eukaryota</taxon>
        <taxon>Sar</taxon>
        <taxon>Alveolata</taxon>
        <taxon>Apicomplexa</taxon>
        <taxon>Aconoidasida</taxon>
        <taxon>Piroplasmida</taxon>
        <taxon>Babesiidae</taxon>
        <taxon>Babesia</taxon>
    </lineage>
</organism>
<keyword evidence="2" id="KW-1185">Reference proteome</keyword>
<sequence>MRLELVHDVKSGAMAHGGVVDTHGVDLEVLVHVGVGLLSPLVLHVFFTRGGHAHTRVGVRARVPAGERPPAGGQELLELFAVAFVVQHGTQLRHAHLHIEERHDVQDEPPDRVTQTWYFDEGQASIVGHRLERRLPELVEQAALQHVVQRNHFRDDGVLLRGNRDLGDADVEVVGRQTRQALHENLLDDDMVRDVRVQRVNLQDSNVVLQAVYRGVGHLLVQVRRERGQPGDVEPERRIGEDGLSVDAGLARLVCVHF</sequence>
<dbReference type="GeneID" id="39872688"/>
<gene>
    <name evidence="1" type="ORF">BOVATA_004110</name>
</gene>
<name>A0A2H6K7G5_9APIC</name>
<dbReference type="VEuPathDB" id="PiroplasmaDB:BOVATA_004110"/>
<dbReference type="AlphaFoldDB" id="A0A2H6K7G5"/>
<accession>A0A2H6K7G5</accession>
<evidence type="ECO:0000313" key="1">
    <source>
        <dbReference type="EMBL" id="GBE58918.1"/>
    </source>
</evidence>